<dbReference type="InterPro" id="IPR011084">
    <property type="entry name" value="DRMBL"/>
</dbReference>
<dbReference type="GO" id="GO:0005634">
    <property type="term" value="C:nucleus"/>
    <property type="evidence" value="ECO:0007669"/>
    <property type="project" value="UniProtKB-SubCell"/>
</dbReference>
<evidence type="ECO:0000313" key="8">
    <source>
        <dbReference type="Proteomes" id="UP000664859"/>
    </source>
</evidence>
<evidence type="ECO:0000256" key="3">
    <source>
        <dbReference type="ARBA" id="ARBA00022763"/>
    </source>
</evidence>
<sequence>MPIIVDGFHYAASELSRVYFLTHMHADHYGGLTRSWDCGLIYGTEPTLRLIGSQFLRPLPLNTPTHITVGGAPVVVTMLDANHCPGAACVLFEMVDGSLTLHVGDFRWDRETMLQMNPVLRALQLDCLYLDTTYCDARYTFPPQRQVIDATVAAVSQHLRGSAHASTLILFGAYSLGKERLYLEVARRLGKRVFVDKARHQTLLCLRWPPETMQLLTTDQSSTPLWVVPISHIKFPAMRTHAASRKALQSDFKCVVGIQPTGWTFGGARGGGGGGSAAALLSCRRQGADVIYGAPYSEHSSFTELVDCVRYLRPRRVVPTVNCGTAEKARAQVALLTSAAAQPLLSDAARPSVSAAGGAGSAQPLSGGIVEA</sequence>
<comment type="similarity">
    <text evidence="2">Belongs to the DNA repair metallo-beta-lactamase (DRMBL) family.</text>
</comment>
<dbReference type="Gene3D" id="3.60.15.10">
    <property type="entry name" value="Ribonuclease Z/Hydroxyacylglutathione hydrolase-like"/>
    <property type="match status" value="1"/>
</dbReference>
<dbReference type="FunFam" id="3.40.50.12650:FF:000001">
    <property type="entry name" value="DNA cross-link repair 1A"/>
    <property type="match status" value="1"/>
</dbReference>
<dbReference type="GO" id="GO:0035312">
    <property type="term" value="F:5'-3' DNA exonuclease activity"/>
    <property type="evidence" value="ECO:0007669"/>
    <property type="project" value="TreeGrafter"/>
</dbReference>
<dbReference type="Gene3D" id="3.40.50.12650">
    <property type="match status" value="1"/>
</dbReference>
<evidence type="ECO:0000313" key="7">
    <source>
        <dbReference type="EMBL" id="KAG5189452.1"/>
    </source>
</evidence>
<comment type="caution">
    <text evidence="7">The sequence shown here is derived from an EMBL/GenBank/DDBJ whole genome shotgun (WGS) entry which is preliminary data.</text>
</comment>
<evidence type="ECO:0000259" key="6">
    <source>
        <dbReference type="Pfam" id="PF07522"/>
    </source>
</evidence>
<dbReference type="InterPro" id="IPR036866">
    <property type="entry name" value="RibonucZ/Hydroxyglut_hydro"/>
</dbReference>
<gene>
    <name evidence="7" type="ORF">JKP88DRAFT_206163</name>
</gene>
<proteinExistence type="inferred from homology"/>
<evidence type="ECO:0000256" key="2">
    <source>
        <dbReference type="ARBA" id="ARBA00010304"/>
    </source>
</evidence>
<keyword evidence="8" id="KW-1185">Reference proteome</keyword>
<dbReference type="CDD" id="cd16273">
    <property type="entry name" value="SNM1A-1C-like_MBL-fold"/>
    <property type="match status" value="1"/>
</dbReference>
<comment type="subcellular location">
    <subcellularLocation>
        <location evidence="1">Nucleus</location>
    </subcellularLocation>
</comment>
<dbReference type="OrthoDB" id="262529at2759"/>
<evidence type="ECO:0000256" key="5">
    <source>
        <dbReference type="ARBA" id="ARBA00023242"/>
    </source>
</evidence>
<evidence type="ECO:0000256" key="1">
    <source>
        <dbReference type="ARBA" id="ARBA00004123"/>
    </source>
</evidence>
<dbReference type="PANTHER" id="PTHR23240">
    <property type="entry name" value="DNA CROSS-LINK REPAIR PROTEIN PSO2/SNM1-RELATED"/>
    <property type="match status" value="1"/>
</dbReference>
<dbReference type="GO" id="GO:0036297">
    <property type="term" value="P:interstrand cross-link repair"/>
    <property type="evidence" value="ECO:0007669"/>
    <property type="project" value="TreeGrafter"/>
</dbReference>
<keyword evidence="3" id="KW-0227">DNA damage</keyword>
<keyword evidence="5" id="KW-0539">Nucleus</keyword>
<feature type="domain" description="DNA repair metallo-beta-lactamase" evidence="6">
    <location>
        <begin position="211"/>
        <end position="324"/>
    </location>
</feature>
<keyword evidence="4" id="KW-0234">DNA repair</keyword>
<dbReference type="Pfam" id="PF07522">
    <property type="entry name" value="DRMBL"/>
    <property type="match status" value="1"/>
</dbReference>
<dbReference type="PANTHER" id="PTHR23240:SF35">
    <property type="entry name" value="DNA REPAIR METALLO-BETA-LACTAMASE FAMILY PROTEIN-RELATED"/>
    <property type="match status" value="1"/>
</dbReference>
<accession>A0A835Z828</accession>
<organism evidence="7 8">
    <name type="scientific">Tribonema minus</name>
    <dbReference type="NCBI Taxonomy" id="303371"/>
    <lineage>
        <taxon>Eukaryota</taxon>
        <taxon>Sar</taxon>
        <taxon>Stramenopiles</taxon>
        <taxon>Ochrophyta</taxon>
        <taxon>PX clade</taxon>
        <taxon>Xanthophyceae</taxon>
        <taxon>Tribonematales</taxon>
        <taxon>Tribonemataceae</taxon>
        <taxon>Tribonema</taxon>
    </lineage>
</organism>
<evidence type="ECO:0000256" key="4">
    <source>
        <dbReference type="ARBA" id="ARBA00023204"/>
    </source>
</evidence>
<dbReference type="SUPFAM" id="SSF56281">
    <property type="entry name" value="Metallo-hydrolase/oxidoreductase"/>
    <property type="match status" value="1"/>
</dbReference>
<reference evidence="7" key="1">
    <citation type="submission" date="2021-02" db="EMBL/GenBank/DDBJ databases">
        <title>First Annotated Genome of the Yellow-green Alga Tribonema minus.</title>
        <authorList>
            <person name="Mahan K.M."/>
        </authorList>
    </citation>
    <scope>NUCLEOTIDE SEQUENCE</scope>
    <source>
        <strain evidence="7">UTEX B ZZ1240</strain>
    </source>
</reference>
<protein>
    <submittedName>
        <fullName evidence="7">Beta-lactamase-like protein</fullName>
    </submittedName>
</protein>
<dbReference type="GO" id="GO:0003684">
    <property type="term" value="F:damaged DNA binding"/>
    <property type="evidence" value="ECO:0007669"/>
    <property type="project" value="TreeGrafter"/>
</dbReference>
<name>A0A835Z828_9STRA</name>
<dbReference type="GO" id="GO:0006303">
    <property type="term" value="P:double-strand break repair via nonhomologous end joining"/>
    <property type="evidence" value="ECO:0007669"/>
    <property type="project" value="TreeGrafter"/>
</dbReference>
<dbReference type="AlphaFoldDB" id="A0A835Z828"/>
<dbReference type="EMBL" id="JAFCMP010000050">
    <property type="protein sequence ID" value="KAG5189452.1"/>
    <property type="molecule type" value="Genomic_DNA"/>
</dbReference>
<dbReference type="Proteomes" id="UP000664859">
    <property type="component" value="Unassembled WGS sequence"/>
</dbReference>